<name>A0AA88J4L3_FICCA</name>
<proteinExistence type="predicted"/>
<organism evidence="2 3">
    <name type="scientific">Ficus carica</name>
    <name type="common">Common fig</name>
    <dbReference type="NCBI Taxonomy" id="3494"/>
    <lineage>
        <taxon>Eukaryota</taxon>
        <taxon>Viridiplantae</taxon>
        <taxon>Streptophyta</taxon>
        <taxon>Embryophyta</taxon>
        <taxon>Tracheophyta</taxon>
        <taxon>Spermatophyta</taxon>
        <taxon>Magnoliopsida</taxon>
        <taxon>eudicotyledons</taxon>
        <taxon>Gunneridae</taxon>
        <taxon>Pentapetalae</taxon>
        <taxon>rosids</taxon>
        <taxon>fabids</taxon>
        <taxon>Rosales</taxon>
        <taxon>Moraceae</taxon>
        <taxon>Ficeae</taxon>
        <taxon>Ficus</taxon>
    </lineage>
</organism>
<evidence type="ECO:0000313" key="2">
    <source>
        <dbReference type="EMBL" id="GMN64968.1"/>
    </source>
</evidence>
<accession>A0AA88J4L3</accession>
<reference evidence="2" key="1">
    <citation type="submission" date="2023-07" db="EMBL/GenBank/DDBJ databases">
        <title>draft genome sequence of fig (Ficus carica).</title>
        <authorList>
            <person name="Takahashi T."/>
            <person name="Nishimura K."/>
        </authorList>
    </citation>
    <scope>NUCLEOTIDE SEQUENCE</scope>
</reference>
<feature type="compositionally biased region" description="Polar residues" evidence="1">
    <location>
        <begin position="1"/>
        <end position="12"/>
    </location>
</feature>
<comment type="caution">
    <text evidence="2">The sequence shown here is derived from an EMBL/GenBank/DDBJ whole genome shotgun (WGS) entry which is preliminary data.</text>
</comment>
<dbReference type="EMBL" id="BTGU01000203">
    <property type="protein sequence ID" value="GMN64968.1"/>
    <property type="molecule type" value="Genomic_DNA"/>
</dbReference>
<gene>
    <name evidence="2" type="ORF">TIFTF001_034029</name>
</gene>
<dbReference type="AlphaFoldDB" id="A0AA88J4L3"/>
<protein>
    <submittedName>
        <fullName evidence="2">Uncharacterized protein</fullName>
    </submittedName>
</protein>
<dbReference type="Proteomes" id="UP001187192">
    <property type="component" value="Unassembled WGS sequence"/>
</dbReference>
<keyword evidence="3" id="KW-1185">Reference proteome</keyword>
<evidence type="ECO:0000313" key="3">
    <source>
        <dbReference type="Proteomes" id="UP001187192"/>
    </source>
</evidence>
<feature type="region of interest" description="Disordered" evidence="1">
    <location>
        <begin position="1"/>
        <end position="39"/>
    </location>
</feature>
<evidence type="ECO:0000256" key="1">
    <source>
        <dbReference type="SAM" id="MobiDB-lite"/>
    </source>
</evidence>
<sequence length="77" mass="8021">MPSSSEANSNPTGMALFPPPSTTPSPSLLPSGFQSSSWSPVSIALSSDLLRREQPPFSPPSRADLHIAISVAAISCR</sequence>